<evidence type="ECO:0000256" key="3">
    <source>
        <dbReference type="ARBA" id="ARBA00022982"/>
    </source>
</evidence>
<dbReference type="PRINTS" id="PR00160">
    <property type="entry name" value="GLUTAREDOXIN"/>
</dbReference>
<evidence type="ECO:0000256" key="2">
    <source>
        <dbReference type="ARBA" id="ARBA00022448"/>
    </source>
</evidence>
<dbReference type="InterPro" id="IPR002109">
    <property type="entry name" value="Glutaredoxin"/>
</dbReference>
<name>A0A3S8ZT47_9NEIS</name>
<dbReference type="AlphaFoldDB" id="A0A3S8ZT47"/>
<dbReference type="KEGG" id="iod:EJO50_09255"/>
<dbReference type="PROSITE" id="PS00195">
    <property type="entry name" value="GLUTAREDOXIN_1"/>
    <property type="match status" value="1"/>
</dbReference>
<dbReference type="GO" id="GO:0034599">
    <property type="term" value="P:cellular response to oxidative stress"/>
    <property type="evidence" value="ECO:0007669"/>
    <property type="project" value="TreeGrafter"/>
</dbReference>
<dbReference type="GO" id="GO:0005737">
    <property type="term" value="C:cytoplasm"/>
    <property type="evidence" value="ECO:0007669"/>
    <property type="project" value="TreeGrafter"/>
</dbReference>
<dbReference type="SUPFAM" id="SSF52833">
    <property type="entry name" value="Thioredoxin-like"/>
    <property type="match status" value="1"/>
</dbReference>
<dbReference type="EMBL" id="CP034433">
    <property type="protein sequence ID" value="AZN36658.1"/>
    <property type="molecule type" value="Genomic_DNA"/>
</dbReference>
<dbReference type="InterPro" id="IPR036249">
    <property type="entry name" value="Thioredoxin-like_sf"/>
</dbReference>
<evidence type="ECO:0000256" key="6">
    <source>
        <dbReference type="RuleBase" id="RU364065"/>
    </source>
</evidence>
<feature type="domain" description="Glutaredoxin" evidence="7">
    <location>
        <begin position="4"/>
        <end position="64"/>
    </location>
</feature>
<dbReference type="NCBIfam" id="TIGR02181">
    <property type="entry name" value="GRX_bact"/>
    <property type="match status" value="1"/>
</dbReference>
<evidence type="ECO:0000313" key="9">
    <source>
        <dbReference type="Proteomes" id="UP000282438"/>
    </source>
</evidence>
<reference evidence="8 9" key="1">
    <citation type="submission" date="2018-12" db="EMBL/GenBank/DDBJ databases">
        <title>Complete genome sequence of Iodobacter sp. H11R3.</title>
        <authorList>
            <person name="Bae J.-W."/>
        </authorList>
    </citation>
    <scope>NUCLEOTIDE SEQUENCE [LARGE SCALE GENOMIC DNA]</scope>
    <source>
        <strain evidence="8 9">H11R3</strain>
    </source>
</reference>
<dbReference type="GO" id="GO:0045454">
    <property type="term" value="P:cell redox homeostasis"/>
    <property type="evidence" value="ECO:0007669"/>
    <property type="project" value="InterPro"/>
</dbReference>
<comment type="similarity">
    <text evidence="1 6">Belongs to the glutaredoxin family.</text>
</comment>
<keyword evidence="9" id="KW-1185">Reference proteome</keyword>
<organism evidence="8 9">
    <name type="scientific">Iodobacter ciconiae</name>
    <dbReference type="NCBI Taxonomy" id="2496266"/>
    <lineage>
        <taxon>Bacteria</taxon>
        <taxon>Pseudomonadati</taxon>
        <taxon>Pseudomonadota</taxon>
        <taxon>Betaproteobacteria</taxon>
        <taxon>Neisseriales</taxon>
        <taxon>Chitinibacteraceae</taxon>
        <taxon>Iodobacter</taxon>
    </lineage>
</organism>
<dbReference type="GO" id="GO:0015038">
    <property type="term" value="F:glutathione disulfide oxidoreductase activity"/>
    <property type="evidence" value="ECO:0007669"/>
    <property type="project" value="UniProtKB-UniRule"/>
</dbReference>
<keyword evidence="2 6" id="KW-0813">Transport</keyword>
<protein>
    <recommendedName>
        <fullName evidence="6">Glutaredoxin</fullName>
    </recommendedName>
</protein>
<dbReference type="PROSITE" id="PS51354">
    <property type="entry name" value="GLUTAREDOXIN_2"/>
    <property type="match status" value="1"/>
</dbReference>
<dbReference type="OrthoDB" id="9814618at2"/>
<comment type="function">
    <text evidence="6">Has a glutathione-disulfide oxidoreductase activity in the presence of NADPH and glutathione reductase. Reduces low molecular weight disulfides and proteins.</text>
</comment>
<keyword evidence="5 6" id="KW-0676">Redox-active center</keyword>
<evidence type="ECO:0000259" key="7">
    <source>
        <dbReference type="Pfam" id="PF00462"/>
    </source>
</evidence>
<dbReference type="Pfam" id="PF00462">
    <property type="entry name" value="Glutaredoxin"/>
    <property type="match status" value="1"/>
</dbReference>
<evidence type="ECO:0000256" key="1">
    <source>
        <dbReference type="ARBA" id="ARBA00007787"/>
    </source>
</evidence>
<dbReference type="InterPro" id="IPR011900">
    <property type="entry name" value="GRX_bact"/>
</dbReference>
<accession>A0A3S8ZT47</accession>
<dbReference type="InterPro" id="IPR014025">
    <property type="entry name" value="Glutaredoxin_subgr"/>
</dbReference>
<dbReference type="CDD" id="cd03418">
    <property type="entry name" value="GRX_GRXb_1_3_like"/>
    <property type="match status" value="1"/>
</dbReference>
<evidence type="ECO:0000256" key="5">
    <source>
        <dbReference type="ARBA" id="ARBA00023284"/>
    </source>
</evidence>
<dbReference type="PANTHER" id="PTHR45694:SF18">
    <property type="entry name" value="GLUTAREDOXIN-1-RELATED"/>
    <property type="match status" value="1"/>
</dbReference>
<dbReference type="RefSeq" id="WP_125973551.1">
    <property type="nucleotide sequence ID" value="NZ_CP034433.1"/>
</dbReference>
<sequence>MAHILMYSTGVCPYCVMAERLLNKKGITEIEKVRIDLNPERRDEMMSRTGRRTVPQIYIGEHHVGGFDDLAALDHAGELDALLTP</sequence>
<dbReference type="PANTHER" id="PTHR45694">
    <property type="entry name" value="GLUTAREDOXIN 2"/>
    <property type="match status" value="1"/>
</dbReference>
<dbReference type="Gene3D" id="3.40.30.10">
    <property type="entry name" value="Glutaredoxin"/>
    <property type="match status" value="1"/>
</dbReference>
<evidence type="ECO:0000256" key="4">
    <source>
        <dbReference type="ARBA" id="ARBA00023157"/>
    </source>
</evidence>
<gene>
    <name evidence="8" type="primary">grxC</name>
    <name evidence="8" type="ORF">EJO50_09255</name>
</gene>
<keyword evidence="6" id="KW-0963">Cytoplasm</keyword>
<evidence type="ECO:0000313" key="8">
    <source>
        <dbReference type="EMBL" id="AZN36658.1"/>
    </source>
</evidence>
<keyword evidence="4" id="KW-1015">Disulfide bond</keyword>
<dbReference type="Proteomes" id="UP000282438">
    <property type="component" value="Chromosome"/>
</dbReference>
<proteinExistence type="inferred from homology"/>
<dbReference type="InterPro" id="IPR011767">
    <property type="entry name" value="GLR_AS"/>
</dbReference>
<keyword evidence="3 6" id="KW-0249">Electron transport</keyword>